<keyword evidence="3" id="KW-1185">Reference proteome</keyword>
<feature type="domain" description="Uroporphyrinogen decarboxylase (URO-D)" evidence="1">
    <location>
        <begin position="169"/>
        <end position="367"/>
    </location>
</feature>
<dbReference type="SUPFAM" id="SSF51726">
    <property type="entry name" value="UROD/MetE-like"/>
    <property type="match status" value="1"/>
</dbReference>
<name>A0ABY5VDN0_9FIRM</name>
<dbReference type="Gene3D" id="3.20.20.210">
    <property type="match status" value="1"/>
</dbReference>
<protein>
    <submittedName>
        <fullName evidence="2">Uroporphyrinogen decarboxylase family protein</fullName>
    </submittedName>
</protein>
<evidence type="ECO:0000313" key="3">
    <source>
        <dbReference type="Proteomes" id="UP001060164"/>
    </source>
</evidence>
<dbReference type="InterPro" id="IPR000257">
    <property type="entry name" value="Uroporphyrinogen_deCOase"/>
</dbReference>
<evidence type="ECO:0000313" key="2">
    <source>
        <dbReference type="EMBL" id="UWP58303.1"/>
    </source>
</evidence>
<proteinExistence type="predicted"/>
<dbReference type="PANTHER" id="PTHR47099">
    <property type="entry name" value="METHYLCOBAMIDE:COM METHYLTRANSFERASE MTBA"/>
    <property type="match status" value="1"/>
</dbReference>
<dbReference type="RefSeq" id="WP_028529413.1">
    <property type="nucleotide sequence ID" value="NZ_CABLBR010000024.1"/>
</dbReference>
<evidence type="ECO:0000259" key="1">
    <source>
        <dbReference type="Pfam" id="PF01208"/>
    </source>
</evidence>
<dbReference type="Pfam" id="PF01208">
    <property type="entry name" value="URO-D"/>
    <property type="match status" value="1"/>
</dbReference>
<dbReference type="EMBL" id="CP102290">
    <property type="protein sequence ID" value="UWP58303.1"/>
    <property type="molecule type" value="Genomic_DNA"/>
</dbReference>
<dbReference type="PANTHER" id="PTHR47099:SF1">
    <property type="entry name" value="METHYLCOBAMIDE:COM METHYLTRANSFERASE MTBA"/>
    <property type="match status" value="1"/>
</dbReference>
<dbReference type="Proteomes" id="UP001060164">
    <property type="component" value="Chromosome"/>
</dbReference>
<accession>A0ABY5VDN0</accession>
<organism evidence="2 3">
    <name type="scientific">Ruminococcus gauvreauii</name>
    <dbReference type="NCBI Taxonomy" id="438033"/>
    <lineage>
        <taxon>Bacteria</taxon>
        <taxon>Bacillati</taxon>
        <taxon>Bacillota</taxon>
        <taxon>Clostridia</taxon>
        <taxon>Eubacteriales</taxon>
        <taxon>Oscillospiraceae</taxon>
        <taxon>Ruminococcus</taxon>
    </lineage>
</organism>
<dbReference type="InterPro" id="IPR038071">
    <property type="entry name" value="UROD/MetE-like_sf"/>
</dbReference>
<gene>
    <name evidence="2" type="ORF">NQ502_13045</name>
</gene>
<sequence length="371" mass="42173">MTEKMTSKERVLTALAHKETDRVPISRGFGPQPPLSRALAKYLNLEDKVDGGMSWCDSLADLAWVKADWKGPKERGSFLDADAARKVDFFGIVRQQKSYGKGENQGFYDEYTDYPLAKCETLEELEQYWWPSADWYDFSRMKEHIARVNAGGEKAILLTPVATVYEHAWQMTGMQKMFVDLLENPEFASEVMRRVADFYIAYFRRALEAADGQVDLVFCGDDLGTQISLQMSLEVYREVIKPHHKRLFDVIHEYGARVLYHCDGAIMPVIPELMDAGVDVLEALQFDARGMDPQVMKDNWGDRLCFHGGVSVQSTLPFKTVRDVEQEVRERIDVLGKDGGYIIAPSHAMQAGTPPENVIAFFETAGNYRRK</sequence>
<reference evidence="2" key="1">
    <citation type="journal article" date="2022" name="Cell">
        <title>Design, construction, and in vivo augmentation of a complex gut microbiome.</title>
        <authorList>
            <person name="Cheng A.G."/>
            <person name="Ho P.Y."/>
            <person name="Aranda-Diaz A."/>
            <person name="Jain S."/>
            <person name="Yu F.B."/>
            <person name="Meng X."/>
            <person name="Wang M."/>
            <person name="Iakiviak M."/>
            <person name="Nagashima K."/>
            <person name="Zhao A."/>
            <person name="Murugkar P."/>
            <person name="Patil A."/>
            <person name="Atabakhsh K."/>
            <person name="Weakley A."/>
            <person name="Yan J."/>
            <person name="Brumbaugh A.R."/>
            <person name="Higginbottom S."/>
            <person name="Dimas A."/>
            <person name="Shiver A.L."/>
            <person name="Deutschbauer A."/>
            <person name="Neff N."/>
            <person name="Sonnenburg J.L."/>
            <person name="Huang K.C."/>
            <person name="Fischbach M.A."/>
        </authorList>
    </citation>
    <scope>NUCLEOTIDE SEQUENCE</scope>
    <source>
        <strain evidence="2">DSM 19829</strain>
    </source>
</reference>
<dbReference type="InterPro" id="IPR052024">
    <property type="entry name" value="Methanogen_methyltrans"/>
</dbReference>